<evidence type="ECO:0000256" key="1">
    <source>
        <dbReference type="ARBA" id="ARBA00023117"/>
    </source>
</evidence>
<dbReference type="Gene3D" id="1.20.920.10">
    <property type="entry name" value="Bromodomain-like"/>
    <property type="match status" value="1"/>
</dbReference>
<dbReference type="Proteomes" id="UP001140074">
    <property type="component" value="Unassembled WGS sequence"/>
</dbReference>
<feature type="compositionally biased region" description="Low complexity" evidence="3">
    <location>
        <begin position="800"/>
        <end position="816"/>
    </location>
</feature>
<dbReference type="Pfam" id="PF00439">
    <property type="entry name" value="Bromodomain"/>
    <property type="match status" value="1"/>
</dbReference>
<dbReference type="SMART" id="SM00297">
    <property type="entry name" value="BROMO"/>
    <property type="match status" value="1"/>
</dbReference>
<keyword evidence="6" id="KW-1185">Reference proteome</keyword>
<comment type="caution">
    <text evidence="5">The sequence shown here is derived from an EMBL/GenBank/DDBJ whole genome shotgun (WGS) entry which is preliminary data.</text>
</comment>
<evidence type="ECO:0000256" key="2">
    <source>
        <dbReference type="PROSITE-ProRule" id="PRU00035"/>
    </source>
</evidence>
<dbReference type="PANTHER" id="PTHR22881:SF27">
    <property type="entry name" value="BROMODOMAIN CONTAINING 7_9"/>
    <property type="match status" value="1"/>
</dbReference>
<dbReference type="GO" id="GO:0006325">
    <property type="term" value="P:chromatin organization"/>
    <property type="evidence" value="ECO:0007669"/>
    <property type="project" value="UniProtKB-ARBA"/>
</dbReference>
<dbReference type="PRINTS" id="PR00503">
    <property type="entry name" value="BROMODOMAIN"/>
</dbReference>
<reference evidence="5" key="1">
    <citation type="submission" date="2022-07" db="EMBL/GenBank/DDBJ databases">
        <title>Phylogenomic reconstructions and comparative analyses of Kickxellomycotina fungi.</title>
        <authorList>
            <person name="Reynolds N.K."/>
            <person name="Stajich J.E."/>
            <person name="Barry K."/>
            <person name="Grigoriev I.V."/>
            <person name="Crous P."/>
            <person name="Smith M.E."/>
        </authorList>
    </citation>
    <scope>NUCLEOTIDE SEQUENCE</scope>
    <source>
        <strain evidence="5">RSA 476</strain>
    </source>
</reference>
<feature type="region of interest" description="Disordered" evidence="3">
    <location>
        <begin position="1"/>
        <end position="59"/>
    </location>
</feature>
<accession>A0A9W8M4M8</accession>
<dbReference type="CDD" id="cd04369">
    <property type="entry name" value="Bromodomain"/>
    <property type="match status" value="1"/>
</dbReference>
<dbReference type="SUPFAM" id="SSF47370">
    <property type="entry name" value="Bromodomain"/>
    <property type="match status" value="1"/>
</dbReference>
<feature type="region of interest" description="Disordered" evidence="3">
    <location>
        <begin position="392"/>
        <end position="457"/>
    </location>
</feature>
<dbReference type="EMBL" id="JANBUY010000045">
    <property type="protein sequence ID" value="KAJ2866083.1"/>
    <property type="molecule type" value="Genomic_DNA"/>
</dbReference>
<sequence length="863" mass="93240">MSGVDPSDTGLSTLERQHKRARSGDELVVDEESSPEHMHGPQQQRQQWPVPSIEAASKQPAKIKLSLKLGALKLQQTPVAPVAARRFERTELDTGTAYGDEAEEHRRQPSSLYMTPTSASQTWLHESASLPALSSTADQASGTHTPRIKLRFSFKGAATPDMLMTPVSATPTGGPRRSVWGSVRAGSPSESVGSYDSAASDMDTDDSGGDGRTYDHASHYSSAATTPRTPGGTGRPRGRPPLRGRRSSSQSARPQTGTPGFPRKPANALTTSVSLKSSLLRLVKRIRKRDSYGFFLEPVDTAIITDYLGVIKTPMDLGTMQRKVETNKYRSIAEFRQDMLLICQNARKYNGEGSIYARSADRIQEYAIVAIDRETAKLESVGRASLAPEDLANDSDSAFGATPQPQSYAQSPEHSRSASPCPSRDDHSDGDYRRTTRRKWRATSTSEANHSAGAGAGAATPASIVDIFKWSAAGAGKKKGKRTSTVPRKINDLQMKVPLLADGSLDPTGFEEDIAMAAYDHPAVDLPLIAGPRSSNSVGAIRTPTGDGFPAPVYAYGRHYLPAAYADYGPRQHPQAAAEAAANIGKLVPNLQTIHGDSLGLAYWHSISDFIDGAGDEASTYATMVMDHLTNGAHTSARDTLSYLADRDAHQALEPPSSMPKKGGLSTSTLRDIVDWLERRPVRDRLFAQRLEALTRPMYLREVSPRCAAAKSKLTAVERPAVTDAGKHRLFEKTNRSLKRIHDQIRNPSAALPSASPRELEDIEDDIYTLAEQMCLSLTGSNQPTARLPALTRVPAPSNSRPLATRAPAPPALNNRPMPPRPNRTMSTPVLPALNSASLAAAVCSDMMRGIVDATEADYSYSH</sequence>
<dbReference type="AlphaFoldDB" id="A0A9W8M4M8"/>
<feature type="compositionally biased region" description="Polar residues" evidence="3">
    <location>
        <begin position="247"/>
        <end position="258"/>
    </location>
</feature>
<evidence type="ECO:0000259" key="4">
    <source>
        <dbReference type="PROSITE" id="PS50014"/>
    </source>
</evidence>
<feature type="region of interest" description="Disordered" evidence="3">
    <location>
        <begin position="793"/>
        <end position="822"/>
    </location>
</feature>
<feature type="compositionally biased region" description="Basic residues" evidence="3">
    <location>
        <begin position="236"/>
        <end position="246"/>
    </location>
</feature>
<feature type="compositionally biased region" description="Basic and acidic residues" evidence="3">
    <location>
        <begin position="423"/>
        <end position="434"/>
    </location>
</feature>
<organism evidence="5 6">
    <name type="scientific">Coemansia aciculifera</name>
    <dbReference type="NCBI Taxonomy" id="417176"/>
    <lineage>
        <taxon>Eukaryota</taxon>
        <taxon>Fungi</taxon>
        <taxon>Fungi incertae sedis</taxon>
        <taxon>Zoopagomycota</taxon>
        <taxon>Kickxellomycotina</taxon>
        <taxon>Kickxellomycetes</taxon>
        <taxon>Kickxellales</taxon>
        <taxon>Kickxellaceae</taxon>
        <taxon>Coemansia</taxon>
    </lineage>
</organism>
<proteinExistence type="predicted"/>
<dbReference type="InterPro" id="IPR036427">
    <property type="entry name" value="Bromodomain-like_sf"/>
</dbReference>
<name>A0A9W8M4M8_9FUNG</name>
<dbReference type="PROSITE" id="PS50014">
    <property type="entry name" value="BROMODOMAIN_2"/>
    <property type="match status" value="1"/>
</dbReference>
<feature type="compositionally biased region" description="Polar residues" evidence="3">
    <location>
        <begin position="403"/>
        <end position="420"/>
    </location>
</feature>
<evidence type="ECO:0000313" key="6">
    <source>
        <dbReference type="Proteomes" id="UP001140074"/>
    </source>
</evidence>
<feature type="region of interest" description="Disordered" evidence="3">
    <location>
        <begin position="78"/>
        <end position="113"/>
    </location>
</feature>
<evidence type="ECO:0000256" key="3">
    <source>
        <dbReference type="SAM" id="MobiDB-lite"/>
    </source>
</evidence>
<dbReference type="InterPro" id="IPR051831">
    <property type="entry name" value="Bromodomain_contain_prot"/>
</dbReference>
<dbReference type="InterPro" id="IPR001487">
    <property type="entry name" value="Bromodomain"/>
</dbReference>
<evidence type="ECO:0000313" key="5">
    <source>
        <dbReference type="EMBL" id="KAJ2866083.1"/>
    </source>
</evidence>
<feature type="domain" description="Bromo" evidence="4">
    <location>
        <begin position="287"/>
        <end position="357"/>
    </location>
</feature>
<keyword evidence="1 2" id="KW-0103">Bromodomain</keyword>
<protein>
    <recommendedName>
        <fullName evidence="4">Bromo domain-containing protein</fullName>
    </recommendedName>
</protein>
<gene>
    <name evidence="5" type="ORF">GGH94_001788</name>
</gene>
<dbReference type="PANTHER" id="PTHR22881">
    <property type="entry name" value="BROMODOMAIN CONTAINING PROTEIN"/>
    <property type="match status" value="1"/>
</dbReference>
<feature type="region of interest" description="Disordered" evidence="3">
    <location>
        <begin position="162"/>
        <end position="268"/>
    </location>
</feature>